<evidence type="ECO:0000313" key="2">
    <source>
        <dbReference type="Proteomes" id="UP001208682"/>
    </source>
</evidence>
<dbReference type="AlphaFoldDB" id="A0ABD4U5F1"/>
<comment type="caution">
    <text evidence="1">The sequence shown here is derived from an EMBL/GenBank/DDBJ whole genome shotgun (WGS) entry which is preliminary data.</text>
</comment>
<dbReference type="EMBL" id="JAPAIP010000027">
    <property type="protein sequence ID" value="MCW1077163.1"/>
    <property type="molecule type" value="Genomic_DNA"/>
</dbReference>
<sequence>MEKTEYMELGAVSKLGYLLPKNFDFNNLFAKETFEICQPLTEADSLVYMCQFRNPEMAGYYYFKTKQANDPTDWIENLKNETVEILGVELR</sequence>
<evidence type="ECO:0008006" key="3">
    <source>
        <dbReference type="Google" id="ProtNLM"/>
    </source>
</evidence>
<reference evidence="1 2" key="1">
    <citation type="submission" date="2022-10" db="EMBL/GenBank/DDBJ databases">
        <title>Comparative genomic study of S. anginosus.</title>
        <authorList>
            <person name="Prasad A."/>
            <person name="Ene A."/>
            <person name="Jablonska S."/>
            <person name="Du J."/>
            <person name="Wolfe A.J."/>
            <person name="Putonti C."/>
        </authorList>
    </citation>
    <scope>NUCLEOTIDE SEQUENCE [LARGE SCALE GENOMIC DNA]</scope>
    <source>
        <strain evidence="1 2">UMB1339</strain>
    </source>
</reference>
<proteinExistence type="predicted"/>
<evidence type="ECO:0000313" key="1">
    <source>
        <dbReference type="EMBL" id="MCW1077163.1"/>
    </source>
</evidence>
<organism evidence="1 2">
    <name type="scientific">Streptococcus anginosus</name>
    <dbReference type="NCBI Taxonomy" id="1328"/>
    <lineage>
        <taxon>Bacteria</taxon>
        <taxon>Bacillati</taxon>
        <taxon>Bacillota</taxon>
        <taxon>Bacilli</taxon>
        <taxon>Lactobacillales</taxon>
        <taxon>Streptococcaceae</taxon>
        <taxon>Streptococcus</taxon>
        <taxon>Streptococcus anginosus group</taxon>
    </lineage>
</organism>
<dbReference type="Proteomes" id="UP001208682">
    <property type="component" value="Unassembled WGS sequence"/>
</dbReference>
<dbReference type="RefSeq" id="WP_049533690.1">
    <property type="nucleotide sequence ID" value="NZ_CP069892.1"/>
</dbReference>
<gene>
    <name evidence="1" type="ORF">OJ589_08420</name>
</gene>
<name>A0ABD4U5F1_STRAP</name>
<protein>
    <recommendedName>
        <fullName evidence="3">Phage protein</fullName>
    </recommendedName>
</protein>
<accession>A0ABD4U5F1</accession>